<keyword evidence="9" id="KW-1185">Reference proteome</keyword>
<feature type="transmembrane region" description="Helical" evidence="7">
    <location>
        <begin position="376"/>
        <end position="402"/>
    </location>
</feature>
<evidence type="ECO:0000256" key="6">
    <source>
        <dbReference type="SAM" id="MobiDB-lite"/>
    </source>
</evidence>
<keyword evidence="4 7" id="KW-1133">Transmembrane helix</keyword>
<accession>A0A179FCW1</accession>
<dbReference type="AlphaFoldDB" id="A0A179FCW1"/>
<feature type="transmembrane region" description="Helical" evidence="7">
    <location>
        <begin position="351"/>
        <end position="370"/>
    </location>
</feature>
<feature type="transmembrane region" description="Helical" evidence="7">
    <location>
        <begin position="502"/>
        <end position="523"/>
    </location>
</feature>
<evidence type="ECO:0000256" key="5">
    <source>
        <dbReference type="ARBA" id="ARBA00023136"/>
    </source>
</evidence>
<dbReference type="Proteomes" id="UP000078397">
    <property type="component" value="Unassembled WGS sequence"/>
</dbReference>
<feature type="transmembrane region" description="Helical" evidence="7">
    <location>
        <begin position="206"/>
        <end position="228"/>
    </location>
</feature>
<comment type="subcellular location">
    <subcellularLocation>
        <location evidence="1">Membrane</location>
        <topology evidence="1">Multi-pass membrane protein</topology>
    </subcellularLocation>
</comment>
<feature type="transmembrane region" description="Helical" evidence="7">
    <location>
        <begin position="543"/>
        <end position="563"/>
    </location>
</feature>
<feature type="transmembrane region" description="Helical" evidence="7">
    <location>
        <begin position="601"/>
        <end position="621"/>
    </location>
</feature>
<sequence length="640" mass="69821">MDRGRPISSSPGRRDMLSSSAQQRFLSSSPLAERFLAEDIAACSDDDYDETAVEGFVDGEHAPHNMYRRPSGVAYGGTRPVFNAQPLEEPILTPLERKQSRNAERSLLRDNHVLPPKHGDQKQKPSFARRLYKRLFSTRIPREGTDEESPGYRPTETSPLLNGRGEGSDVGSASGDDQLDQQWEEAIASGRLQTTWQRETKTIAAYSWPLIITFLLQYSINVASIFAVGRIGKIELGAVSLANMSQAITCLAPFQGLATSLDTLCAQAYGSGHKHLVGLQCQRMACFLLFLSLPVVVLWLFAGHLLVYVVPDAETARLAALYLKVMIASIPGVIFFEVGKRFTQAQGLFRATTYVLLIAAPINIFINWLLVWHLGLGFVGAPIAVAITESLLPILLILYVVFVDGRQCWGGFSKRIFANWWIMIKLALPGMIMVEAEWLAFEIMTLLAGQFGTEYLAAQSVLVTLSSISYQIPFPMSIAASTRVANLMGAGLVEAAKIAGKVTVVLACILGVLNVTIFSSLRFHLPILFTNDPDVIKAVARVLPLVAVMQLFDGLGAGAHGLLRGIGKQSIGGPANLISYYVISLPISLALAFGLDWKLEGLWVGVTVGLIVVSIIEYTYLLKTDWHQAALEAEARNAAG</sequence>
<evidence type="ECO:0000256" key="1">
    <source>
        <dbReference type="ARBA" id="ARBA00004141"/>
    </source>
</evidence>
<evidence type="ECO:0000256" key="4">
    <source>
        <dbReference type="ARBA" id="ARBA00022989"/>
    </source>
</evidence>
<feature type="transmembrane region" description="Helical" evidence="7">
    <location>
        <begin position="284"/>
        <end position="307"/>
    </location>
</feature>
<keyword evidence="5 7" id="KW-0472">Membrane</keyword>
<dbReference type="CDD" id="cd13132">
    <property type="entry name" value="MATE_eukaryotic"/>
    <property type="match status" value="1"/>
</dbReference>
<name>A0A179FCW1_METCM</name>
<protein>
    <submittedName>
        <fullName evidence="8">MATE efflux family protein</fullName>
    </submittedName>
</protein>
<dbReference type="GeneID" id="28851686"/>
<dbReference type="NCBIfam" id="TIGR00797">
    <property type="entry name" value="matE"/>
    <property type="match status" value="1"/>
</dbReference>
<dbReference type="KEGG" id="pchm:VFPPC_09096"/>
<dbReference type="RefSeq" id="XP_018140797.1">
    <property type="nucleotide sequence ID" value="XM_018287692.1"/>
</dbReference>
<feature type="transmembrane region" description="Helical" evidence="7">
    <location>
        <begin position="575"/>
        <end position="595"/>
    </location>
</feature>
<dbReference type="GO" id="GO:1990961">
    <property type="term" value="P:xenobiotic detoxification by transmembrane export across the plasma membrane"/>
    <property type="evidence" value="ECO:0007669"/>
    <property type="project" value="InterPro"/>
</dbReference>
<dbReference type="GO" id="GO:0042910">
    <property type="term" value="F:xenobiotic transmembrane transporter activity"/>
    <property type="evidence" value="ECO:0007669"/>
    <property type="project" value="InterPro"/>
</dbReference>
<comment type="caution">
    <text evidence="8">The sequence shown here is derived from an EMBL/GenBank/DDBJ whole genome shotgun (WGS) entry which is preliminary data.</text>
</comment>
<dbReference type="OrthoDB" id="2126698at2759"/>
<dbReference type="InterPro" id="IPR045069">
    <property type="entry name" value="MATE_euk"/>
</dbReference>
<dbReference type="GO" id="GO:0016020">
    <property type="term" value="C:membrane"/>
    <property type="evidence" value="ECO:0007669"/>
    <property type="project" value="UniProtKB-SubCell"/>
</dbReference>
<feature type="transmembrane region" description="Helical" evidence="7">
    <location>
        <begin position="461"/>
        <end position="481"/>
    </location>
</feature>
<evidence type="ECO:0000256" key="2">
    <source>
        <dbReference type="ARBA" id="ARBA00010199"/>
    </source>
</evidence>
<reference evidence="8 9" key="1">
    <citation type="journal article" date="2016" name="PLoS Pathog.">
        <title>Biosynthesis of antibiotic leucinostatins in bio-control fungus Purpureocillium lilacinum and their inhibition on phytophthora revealed by genome mining.</title>
        <authorList>
            <person name="Wang G."/>
            <person name="Liu Z."/>
            <person name="Lin R."/>
            <person name="Li E."/>
            <person name="Mao Z."/>
            <person name="Ling J."/>
            <person name="Yang Y."/>
            <person name="Yin W.B."/>
            <person name="Xie B."/>
        </authorList>
    </citation>
    <scope>NUCLEOTIDE SEQUENCE [LARGE SCALE GENOMIC DNA]</scope>
    <source>
        <strain evidence="8">170</strain>
    </source>
</reference>
<dbReference type="PANTHER" id="PTHR11206">
    <property type="entry name" value="MULTIDRUG RESISTANCE PROTEIN"/>
    <property type="match status" value="1"/>
</dbReference>
<dbReference type="InterPro" id="IPR002528">
    <property type="entry name" value="MATE_fam"/>
</dbReference>
<feature type="transmembrane region" description="Helical" evidence="7">
    <location>
        <begin position="319"/>
        <end position="339"/>
    </location>
</feature>
<evidence type="ECO:0000313" key="9">
    <source>
        <dbReference type="Proteomes" id="UP000078397"/>
    </source>
</evidence>
<evidence type="ECO:0000256" key="3">
    <source>
        <dbReference type="ARBA" id="ARBA00022692"/>
    </source>
</evidence>
<proteinExistence type="inferred from homology"/>
<gene>
    <name evidence="8" type="ORF">VFPPC_09096</name>
</gene>
<dbReference type="Pfam" id="PF01554">
    <property type="entry name" value="MatE"/>
    <property type="match status" value="2"/>
</dbReference>
<evidence type="ECO:0000256" key="7">
    <source>
        <dbReference type="SAM" id="Phobius"/>
    </source>
</evidence>
<feature type="transmembrane region" description="Helical" evidence="7">
    <location>
        <begin position="422"/>
        <end position="441"/>
    </location>
</feature>
<dbReference type="GO" id="GO:0015297">
    <property type="term" value="F:antiporter activity"/>
    <property type="evidence" value="ECO:0007669"/>
    <property type="project" value="InterPro"/>
</dbReference>
<organism evidence="8 9">
    <name type="scientific">Pochonia chlamydosporia 170</name>
    <dbReference type="NCBI Taxonomy" id="1380566"/>
    <lineage>
        <taxon>Eukaryota</taxon>
        <taxon>Fungi</taxon>
        <taxon>Dikarya</taxon>
        <taxon>Ascomycota</taxon>
        <taxon>Pezizomycotina</taxon>
        <taxon>Sordariomycetes</taxon>
        <taxon>Hypocreomycetidae</taxon>
        <taxon>Hypocreales</taxon>
        <taxon>Clavicipitaceae</taxon>
        <taxon>Pochonia</taxon>
    </lineage>
</organism>
<evidence type="ECO:0000313" key="8">
    <source>
        <dbReference type="EMBL" id="OAQ63217.1"/>
    </source>
</evidence>
<comment type="similarity">
    <text evidence="2">Belongs to the multi antimicrobial extrusion (MATE) (TC 2.A.66.1) family.</text>
</comment>
<feature type="region of interest" description="Disordered" evidence="6">
    <location>
        <begin position="1"/>
        <end position="24"/>
    </location>
</feature>
<dbReference type="STRING" id="1380566.A0A179FCW1"/>
<feature type="region of interest" description="Disordered" evidence="6">
    <location>
        <begin position="139"/>
        <end position="176"/>
    </location>
</feature>
<keyword evidence="3 7" id="KW-0812">Transmembrane</keyword>
<dbReference type="EMBL" id="LSBJ02000006">
    <property type="protein sequence ID" value="OAQ63217.1"/>
    <property type="molecule type" value="Genomic_DNA"/>
</dbReference>